<dbReference type="Proteomes" id="UP000271162">
    <property type="component" value="Unassembled WGS sequence"/>
</dbReference>
<gene>
    <name evidence="2" type="ORF">NBR_LOCUS12907</name>
</gene>
<protein>
    <submittedName>
        <fullName evidence="4">Glycine zipper 2TM domain-containing protein</fullName>
    </submittedName>
</protein>
<name>A0A0N4Y9D6_NIPBR</name>
<dbReference type="OMA" id="VICSAQW"/>
<keyword evidence="1" id="KW-0732">Signal</keyword>
<evidence type="ECO:0000313" key="3">
    <source>
        <dbReference type="Proteomes" id="UP000271162"/>
    </source>
</evidence>
<evidence type="ECO:0000256" key="1">
    <source>
        <dbReference type="SAM" id="SignalP"/>
    </source>
</evidence>
<sequence length="67" mass="7171">MSRTLFACLLLLSMVVAITEAAYGYYTRTTYYYGRPYYGYYRPTGVNPVKGAITGALVGAVAGAVSG</sequence>
<evidence type="ECO:0000313" key="4">
    <source>
        <dbReference type="WBParaSite" id="NBR_0001290601-mRNA-1"/>
    </source>
</evidence>
<organism evidence="4">
    <name type="scientific">Nippostrongylus brasiliensis</name>
    <name type="common">Rat hookworm</name>
    <dbReference type="NCBI Taxonomy" id="27835"/>
    <lineage>
        <taxon>Eukaryota</taxon>
        <taxon>Metazoa</taxon>
        <taxon>Ecdysozoa</taxon>
        <taxon>Nematoda</taxon>
        <taxon>Chromadorea</taxon>
        <taxon>Rhabditida</taxon>
        <taxon>Rhabditina</taxon>
        <taxon>Rhabditomorpha</taxon>
        <taxon>Strongyloidea</taxon>
        <taxon>Heligmosomidae</taxon>
        <taxon>Nippostrongylus</taxon>
    </lineage>
</organism>
<dbReference type="WBParaSite" id="NBR_0001290601-mRNA-1">
    <property type="protein sequence ID" value="NBR_0001290601-mRNA-1"/>
    <property type="gene ID" value="NBR_0001290601"/>
</dbReference>
<reference evidence="4" key="1">
    <citation type="submission" date="2017-02" db="UniProtKB">
        <authorList>
            <consortium name="WormBaseParasite"/>
        </authorList>
    </citation>
    <scope>IDENTIFICATION</scope>
</reference>
<evidence type="ECO:0000313" key="2">
    <source>
        <dbReference type="EMBL" id="VDL76496.1"/>
    </source>
</evidence>
<keyword evidence="3" id="KW-1185">Reference proteome</keyword>
<feature type="chain" id="PRO_5043125519" evidence="1">
    <location>
        <begin position="22"/>
        <end position="67"/>
    </location>
</feature>
<feature type="signal peptide" evidence="1">
    <location>
        <begin position="1"/>
        <end position="21"/>
    </location>
</feature>
<reference evidence="2 3" key="2">
    <citation type="submission" date="2018-11" db="EMBL/GenBank/DDBJ databases">
        <authorList>
            <consortium name="Pathogen Informatics"/>
        </authorList>
    </citation>
    <scope>NUCLEOTIDE SEQUENCE [LARGE SCALE GENOMIC DNA]</scope>
</reference>
<proteinExistence type="predicted"/>
<accession>A0A0N4Y9D6</accession>
<dbReference type="EMBL" id="UYSL01020887">
    <property type="protein sequence ID" value="VDL76496.1"/>
    <property type="molecule type" value="Genomic_DNA"/>
</dbReference>
<dbReference type="AlphaFoldDB" id="A0A0N4Y9D6"/>